<dbReference type="AlphaFoldDB" id="A0AA88IBW4"/>
<dbReference type="GO" id="GO:0004519">
    <property type="term" value="F:endonuclease activity"/>
    <property type="evidence" value="ECO:0007669"/>
    <property type="project" value="UniProtKB-KW"/>
</dbReference>
<evidence type="ECO:0000313" key="6">
    <source>
        <dbReference type="Proteomes" id="UP001187531"/>
    </source>
</evidence>
<dbReference type="InterPro" id="IPR021109">
    <property type="entry name" value="Peptidase_aspartic_dom_sf"/>
</dbReference>
<reference evidence="5" key="1">
    <citation type="submission" date="2023-07" db="EMBL/GenBank/DDBJ databases">
        <title>Chromosome-level genome assembly of Artemia franciscana.</title>
        <authorList>
            <person name="Jo E."/>
        </authorList>
    </citation>
    <scope>NUCLEOTIDE SEQUENCE</scope>
    <source>
        <tissue evidence="5">Whole body</tissue>
    </source>
</reference>
<evidence type="ECO:0000256" key="1">
    <source>
        <dbReference type="ARBA" id="ARBA00022679"/>
    </source>
</evidence>
<name>A0AA88IBW4_ARTSF</name>
<keyword evidence="2" id="KW-0548">Nucleotidyltransferase</keyword>
<evidence type="ECO:0000256" key="4">
    <source>
        <dbReference type="ARBA" id="ARBA00022759"/>
    </source>
</evidence>
<dbReference type="SUPFAM" id="SSF50630">
    <property type="entry name" value="Acid proteases"/>
    <property type="match status" value="1"/>
</dbReference>
<dbReference type="EMBL" id="JAVRJZ010000002">
    <property type="protein sequence ID" value="KAK2725675.1"/>
    <property type="molecule type" value="Genomic_DNA"/>
</dbReference>
<organism evidence="5 6">
    <name type="scientific">Artemia franciscana</name>
    <name type="common">Brine shrimp</name>
    <name type="synonym">Artemia sanfranciscana</name>
    <dbReference type="NCBI Taxonomy" id="6661"/>
    <lineage>
        <taxon>Eukaryota</taxon>
        <taxon>Metazoa</taxon>
        <taxon>Ecdysozoa</taxon>
        <taxon>Arthropoda</taxon>
        <taxon>Crustacea</taxon>
        <taxon>Branchiopoda</taxon>
        <taxon>Anostraca</taxon>
        <taxon>Artemiidae</taxon>
        <taxon>Artemia</taxon>
    </lineage>
</organism>
<gene>
    <name evidence="5" type="ORF">QYM36_000246</name>
</gene>
<dbReference type="Proteomes" id="UP001187531">
    <property type="component" value="Unassembled WGS sequence"/>
</dbReference>
<keyword evidence="4" id="KW-0255">Endonuclease</keyword>
<evidence type="ECO:0000256" key="3">
    <source>
        <dbReference type="ARBA" id="ARBA00022722"/>
    </source>
</evidence>
<dbReference type="PANTHER" id="PTHR37984:SF5">
    <property type="entry name" value="PROTEIN NYNRIN-LIKE"/>
    <property type="match status" value="1"/>
</dbReference>
<keyword evidence="3" id="KW-0540">Nuclease</keyword>
<keyword evidence="6" id="KW-1185">Reference proteome</keyword>
<keyword evidence="4" id="KW-0378">Hydrolase</keyword>
<protein>
    <submittedName>
        <fullName evidence="5">Uncharacterized protein</fullName>
    </submittedName>
</protein>
<proteinExistence type="predicted"/>
<comment type="caution">
    <text evidence="5">The sequence shown here is derived from an EMBL/GenBank/DDBJ whole genome shotgun (WGS) entry which is preliminary data.</text>
</comment>
<evidence type="ECO:0000313" key="5">
    <source>
        <dbReference type="EMBL" id="KAK2725675.1"/>
    </source>
</evidence>
<evidence type="ECO:0000256" key="2">
    <source>
        <dbReference type="ARBA" id="ARBA00022695"/>
    </source>
</evidence>
<keyword evidence="1" id="KW-0808">Transferase</keyword>
<sequence length="239" mass="26586">MADVSKDMKIKQDIDALQKREQYQPAHASQSRHCYFFGGPYDQNHNFPAKGKICSSCGPTNHFARVCKSKPVHAIESGNAAQTEQVLINTLFVLSVGNIKGGQPTAEVIVNIQEWTIKFKIDTGAEVNVISVDLFQIIVPRPELKETKKILVAYRGTRIPSYVDMNLVELAGTVEQNHETSFFQEITKDFANVFTGIGELQGEGTIHLKPGTVATLHPVRRIPFALHDMLKSEIGQLEK</sequence>
<dbReference type="InterPro" id="IPR050951">
    <property type="entry name" value="Retrovirus_Pol_polyprotein"/>
</dbReference>
<accession>A0AA88IBW4</accession>
<dbReference type="PANTHER" id="PTHR37984">
    <property type="entry name" value="PROTEIN CBG26694"/>
    <property type="match status" value="1"/>
</dbReference>
<dbReference type="GO" id="GO:0016779">
    <property type="term" value="F:nucleotidyltransferase activity"/>
    <property type="evidence" value="ECO:0007669"/>
    <property type="project" value="UniProtKB-KW"/>
</dbReference>